<organism evidence="2 3">
    <name type="scientific">Stylonychia lemnae</name>
    <name type="common">Ciliate</name>
    <dbReference type="NCBI Taxonomy" id="5949"/>
    <lineage>
        <taxon>Eukaryota</taxon>
        <taxon>Sar</taxon>
        <taxon>Alveolata</taxon>
        <taxon>Ciliophora</taxon>
        <taxon>Intramacronucleata</taxon>
        <taxon>Spirotrichea</taxon>
        <taxon>Stichotrichia</taxon>
        <taxon>Sporadotrichida</taxon>
        <taxon>Oxytrichidae</taxon>
        <taxon>Stylonychinae</taxon>
        <taxon>Stylonychia</taxon>
    </lineage>
</organism>
<proteinExistence type="predicted"/>
<evidence type="ECO:0000313" key="2">
    <source>
        <dbReference type="EMBL" id="CDW73804.1"/>
    </source>
</evidence>
<feature type="region of interest" description="Disordered" evidence="1">
    <location>
        <begin position="224"/>
        <end position="287"/>
    </location>
</feature>
<dbReference type="AlphaFoldDB" id="A0A077ZVB3"/>
<protein>
    <submittedName>
        <fullName evidence="2">Uncharacterized protein</fullName>
    </submittedName>
</protein>
<feature type="region of interest" description="Disordered" evidence="1">
    <location>
        <begin position="99"/>
        <end position="123"/>
    </location>
</feature>
<keyword evidence="3" id="KW-1185">Reference proteome</keyword>
<sequence>MGGSCSCLSQDQRDQNQSYMDSTRNNSRMSKNLESQMKPQPHPTKSKELVGGINSMSNQSLNSTNLGSNDNGYEMGGSLSYGNNTYQNKLADYVKKGDDVHANDTNQNKSNQNYSAQGYNSRSSVKKDLEIQIPQDEYQGQIKNEEYEDDQSEIQRIVTPSGQSDDTEMNRMGDNQSMYSHDTELRRIDNASQSDRSGTIINRIPQGSTRSQFTDTSMVRVVEDDEDDQESNYLRKLESNNQGKDHSRQYAQSINQKVFPQTTTMKDNSNKFGGKQRKLTNEDSDGIKVDDGMDFNNGQSDIGSQFDQLRDANGSMESYERGSSYFKKGDLNSKLNKIANQQNNNDDQYYNQNYMDGKDSMQSEMNNHPAVLNKKVNYEDLDSNYQSQRNTLKVDSYLNTEALDEDGDNSQYSKNRNIKGNVNNKYNRSDSRDSY</sequence>
<evidence type="ECO:0000313" key="3">
    <source>
        <dbReference type="Proteomes" id="UP000039865"/>
    </source>
</evidence>
<dbReference type="Proteomes" id="UP000039865">
    <property type="component" value="Unassembled WGS sequence"/>
</dbReference>
<feature type="compositionally biased region" description="Polar residues" evidence="1">
    <location>
        <begin position="1"/>
        <end position="38"/>
    </location>
</feature>
<evidence type="ECO:0000256" key="1">
    <source>
        <dbReference type="SAM" id="MobiDB-lite"/>
    </source>
</evidence>
<gene>
    <name evidence="2" type="primary">Contig6677.g7144</name>
    <name evidence="2" type="ORF">STYLEM_2792</name>
</gene>
<feature type="region of interest" description="Disordered" evidence="1">
    <location>
        <begin position="403"/>
        <end position="435"/>
    </location>
</feature>
<feature type="region of interest" description="Disordered" evidence="1">
    <location>
        <begin position="1"/>
        <end position="69"/>
    </location>
</feature>
<feature type="compositionally biased region" description="Basic and acidic residues" evidence="1">
    <location>
        <begin position="233"/>
        <end position="248"/>
    </location>
</feature>
<feature type="region of interest" description="Disordered" evidence="1">
    <location>
        <begin position="341"/>
        <end position="365"/>
    </location>
</feature>
<feature type="compositionally biased region" description="Low complexity" evidence="1">
    <location>
        <begin position="341"/>
        <end position="354"/>
    </location>
</feature>
<name>A0A077ZVB3_STYLE</name>
<reference evidence="2 3" key="1">
    <citation type="submission" date="2014-06" db="EMBL/GenBank/DDBJ databases">
        <authorList>
            <person name="Swart Estienne"/>
        </authorList>
    </citation>
    <scope>NUCLEOTIDE SEQUENCE [LARGE SCALE GENOMIC DNA]</scope>
    <source>
        <strain evidence="2 3">130c</strain>
    </source>
</reference>
<feature type="compositionally biased region" description="Polar residues" evidence="1">
    <location>
        <begin position="409"/>
        <end position="426"/>
    </location>
</feature>
<feature type="compositionally biased region" description="Polar residues" evidence="1">
    <location>
        <begin position="103"/>
        <end position="123"/>
    </location>
</feature>
<accession>A0A077ZVB3</accession>
<dbReference type="EMBL" id="CCKQ01002698">
    <property type="protein sequence ID" value="CDW73804.1"/>
    <property type="molecule type" value="Genomic_DNA"/>
</dbReference>
<feature type="compositionally biased region" description="Polar residues" evidence="1">
    <location>
        <begin position="54"/>
        <end position="69"/>
    </location>
</feature>
<feature type="compositionally biased region" description="Polar residues" evidence="1">
    <location>
        <begin position="249"/>
        <end position="271"/>
    </location>
</feature>
<dbReference type="InParanoid" id="A0A077ZVB3"/>